<dbReference type="InterPro" id="IPR036097">
    <property type="entry name" value="HisK_dim/P_sf"/>
</dbReference>
<evidence type="ECO:0000256" key="1">
    <source>
        <dbReference type="ARBA" id="ARBA00000085"/>
    </source>
</evidence>
<sequence>MGLGEWSGRLCCTAFLLAVVAISVSGRHAAASDNSIAIIDRVPRVLVLYPYDERIAATTAAGEALRSRLLEATNGRIDLFSEFLDLSRFPEGDHVARMARYLGEKYAARRPDVVVALGKESASFVTANRGTIAPGAKIVAAGFGTATAEKISLPDDVIGAFTTFDILKTAEMARSLQPDARHLYIVGGSSDFDRGWLTTARAALEQFSKSYETTYLEDLTIDEFVDRASRVPPDSIILALTVFKDRAGRNFIPRDAIGQIAATASAPVYGPYQTYIDHGVVGGNTVTFEALGRTVGDLVIDAIAGKPVSDLEAPQTYIVDARQLQRWGLAEEDLPPGTIQMHKERSLWEEHWVVLVAGSGLVLAQASIISVLLLERRRRRDAERSSRLHLLEAIHLNQSATAGALSSSIAHELNQPLSAIRNNAEAASVLLRSESPDRELIQQILLDIQEDDQRAGDIISRMRGLLKKRSEIDWQEFDLNDVTSSAIHIIHGEAERRGIKLKSNQLPSELRVRADKIHVQQVILNLATNAMDAMLEAVPAGRTLTFATGLANEKAELRVSDTGDGIPEERLIRIFEPFYTTKQTGTGLGLSIARAIVETYGGTICADNRPEGGAVFRMVLPLAHGQERSR</sequence>
<organism evidence="6">
    <name type="scientific">Rhizobium leguminosarum</name>
    <dbReference type="NCBI Taxonomy" id="384"/>
    <lineage>
        <taxon>Bacteria</taxon>
        <taxon>Pseudomonadati</taxon>
        <taxon>Pseudomonadota</taxon>
        <taxon>Alphaproteobacteria</taxon>
        <taxon>Hyphomicrobiales</taxon>
        <taxon>Rhizobiaceae</taxon>
        <taxon>Rhizobium/Agrobacterium group</taxon>
        <taxon>Rhizobium</taxon>
    </lineage>
</organism>
<comment type="catalytic activity">
    <reaction evidence="1">
        <text>ATP + protein L-histidine = ADP + protein N-phospho-L-histidine.</text>
        <dbReference type="EC" id="2.7.13.3"/>
    </reaction>
</comment>
<dbReference type="Gene3D" id="3.30.565.10">
    <property type="entry name" value="Histidine kinase-like ATPase, C-terminal domain"/>
    <property type="match status" value="1"/>
</dbReference>
<keyword evidence="4" id="KW-0472">Membrane</keyword>
<evidence type="ECO:0000256" key="2">
    <source>
        <dbReference type="ARBA" id="ARBA00012438"/>
    </source>
</evidence>
<feature type="domain" description="Histidine kinase" evidence="5">
    <location>
        <begin position="408"/>
        <end position="624"/>
    </location>
</feature>
<dbReference type="CDD" id="cd00082">
    <property type="entry name" value="HisKA"/>
    <property type="match status" value="1"/>
</dbReference>
<keyword evidence="4" id="KW-1133">Transmembrane helix</keyword>
<keyword evidence="3" id="KW-0597">Phosphoprotein</keyword>
<dbReference type="Pfam" id="PF02518">
    <property type="entry name" value="HATPase_c"/>
    <property type="match status" value="1"/>
</dbReference>
<accession>A0A179BED5</accession>
<evidence type="ECO:0000256" key="3">
    <source>
        <dbReference type="ARBA" id="ARBA00022553"/>
    </source>
</evidence>
<keyword evidence="4" id="KW-0812">Transmembrane</keyword>
<dbReference type="InterPro" id="IPR004358">
    <property type="entry name" value="Sig_transdc_His_kin-like_C"/>
</dbReference>
<dbReference type="Gene3D" id="1.10.287.130">
    <property type="match status" value="1"/>
</dbReference>
<evidence type="ECO:0000313" key="6">
    <source>
        <dbReference type="EMBL" id="OAP90076.1"/>
    </source>
</evidence>
<evidence type="ECO:0000259" key="5">
    <source>
        <dbReference type="PROSITE" id="PS50109"/>
    </source>
</evidence>
<dbReference type="PROSITE" id="PS50109">
    <property type="entry name" value="HIS_KIN"/>
    <property type="match status" value="1"/>
</dbReference>
<dbReference type="PANTHER" id="PTHR43065:SF42">
    <property type="entry name" value="TWO-COMPONENT SENSOR PPRA"/>
    <property type="match status" value="1"/>
</dbReference>
<dbReference type="SUPFAM" id="SSF55874">
    <property type="entry name" value="ATPase domain of HSP90 chaperone/DNA topoisomerase II/histidine kinase"/>
    <property type="match status" value="1"/>
</dbReference>
<dbReference type="SMART" id="SM00387">
    <property type="entry name" value="HATPase_c"/>
    <property type="match status" value="1"/>
</dbReference>
<dbReference type="EMBL" id="LWBS01000426">
    <property type="protein sequence ID" value="OAP90076.1"/>
    <property type="molecule type" value="Genomic_DNA"/>
</dbReference>
<dbReference type="Pfam" id="PF00512">
    <property type="entry name" value="HisKA"/>
    <property type="match status" value="1"/>
</dbReference>
<comment type="caution">
    <text evidence="6">The sequence shown here is derived from an EMBL/GenBank/DDBJ whole genome shotgun (WGS) entry which is preliminary data.</text>
</comment>
<dbReference type="SUPFAM" id="SSF47384">
    <property type="entry name" value="Homodimeric domain of signal transducing histidine kinase"/>
    <property type="match status" value="1"/>
</dbReference>
<dbReference type="eggNOG" id="COG4191">
    <property type="taxonomic scope" value="Bacteria"/>
</dbReference>
<protein>
    <recommendedName>
        <fullName evidence="2">histidine kinase</fullName>
        <ecNumber evidence="2">2.7.13.3</ecNumber>
    </recommendedName>
</protein>
<dbReference type="PRINTS" id="PR00344">
    <property type="entry name" value="BCTRLSENSOR"/>
</dbReference>
<evidence type="ECO:0000256" key="4">
    <source>
        <dbReference type="SAM" id="Phobius"/>
    </source>
</evidence>
<gene>
    <name evidence="6" type="ORF">A4U53_31215</name>
</gene>
<dbReference type="GO" id="GO:0000155">
    <property type="term" value="F:phosphorelay sensor kinase activity"/>
    <property type="evidence" value="ECO:0007669"/>
    <property type="project" value="InterPro"/>
</dbReference>
<dbReference type="SMART" id="SM00388">
    <property type="entry name" value="HisKA"/>
    <property type="match status" value="1"/>
</dbReference>
<reference evidence="6" key="1">
    <citation type="submission" date="2016-04" db="EMBL/GenBank/DDBJ databases">
        <title>Fast-growing isolate from the root nodules of Vavilovia formosa.</title>
        <authorList>
            <person name="Kimeklis A."/>
            <person name="Safronova V."/>
            <person name="Belimov A."/>
            <person name="Andronov E."/>
        </authorList>
    </citation>
    <scope>NUCLEOTIDE SEQUENCE [LARGE SCALE GENOMIC DNA]</scope>
    <source>
        <strain evidence="6">Vaf-46</strain>
    </source>
</reference>
<dbReference type="AlphaFoldDB" id="A0A179BED5"/>
<dbReference type="PANTHER" id="PTHR43065">
    <property type="entry name" value="SENSOR HISTIDINE KINASE"/>
    <property type="match status" value="1"/>
</dbReference>
<dbReference type="Gene3D" id="3.40.50.2300">
    <property type="match status" value="2"/>
</dbReference>
<dbReference type="InterPro" id="IPR003661">
    <property type="entry name" value="HisK_dim/P_dom"/>
</dbReference>
<name>A0A179BED5_RHILE</name>
<proteinExistence type="predicted"/>
<dbReference type="EC" id="2.7.13.3" evidence="2"/>
<keyword evidence="6" id="KW-0808">Transferase</keyword>
<dbReference type="InterPro" id="IPR036890">
    <property type="entry name" value="HATPase_C_sf"/>
</dbReference>
<dbReference type="InterPro" id="IPR003594">
    <property type="entry name" value="HATPase_dom"/>
</dbReference>
<feature type="transmembrane region" description="Helical" evidence="4">
    <location>
        <begin position="352"/>
        <end position="374"/>
    </location>
</feature>
<dbReference type="InterPro" id="IPR005467">
    <property type="entry name" value="His_kinase_dom"/>
</dbReference>
<keyword evidence="6" id="KW-0418">Kinase</keyword>